<dbReference type="AlphaFoldDB" id="A0A4V3ERM6"/>
<keyword evidence="1" id="KW-1133">Transmembrane helix</keyword>
<dbReference type="OrthoDB" id="9809782at2"/>
<feature type="transmembrane region" description="Helical" evidence="1">
    <location>
        <begin position="190"/>
        <end position="210"/>
    </location>
</feature>
<proteinExistence type="predicted"/>
<feature type="transmembrane region" description="Helical" evidence="1">
    <location>
        <begin position="69"/>
        <end position="89"/>
    </location>
</feature>
<evidence type="ECO:0000259" key="2">
    <source>
        <dbReference type="Pfam" id="PF01757"/>
    </source>
</evidence>
<dbReference type="PANTHER" id="PTHR37312">
    <property type="entry name" value="MEMBRANE-BOUND ACYLTRANSFERASE YKRP-RELATED"/>
    <property type="match status" value="1"/>
</dbReference>
<comment type="caution">
    <text evidence="3">The sequence shown here is derived from an EMBL/GenBank/DDBJ whole genome shotgun (WGS) entry which is preliminary data.</text>
</comment>
<dbReference type="PANTHER" id="PTHR37312:SF1">
    <property type="entry name" value="MEMBRANE-BOUND ACYLTRANSFERASE YKRP-RELATED"/>
    <property type="match status" value="1"/>
</dbReference>
<dbReference type="EMBL" id="SOAY01000010">
    <property type="protein sequence ID" value="TDT46733.1"/>
    <property type="molecule type" value="Genomic_DNA"/>
</dbReference>
<keyword evidence="4" id="KW-1185">Reference proteome</keyword>
<feature type="transmembrane region" description="Helical" evidence="1">
    <location>
        <begin position="249"/>
        <end position="269"/>
    </location>
</feature>
<dbReference type="GO" id="GO:0016747">
    <property type="term" value="F:acyltransferase activity, transferring groups other than amino-acyl groups"/>
    <property type="evidence" value="ECO:0007669"/>
    <property type="project" value="InterPro"/>
</dbReference>
<name>A0A4V3ERM6_9FLAO</name>
<evidence type="ECO:0000256" key="1">
    <source>
        <dbReference type="SAM" id="Phobius"/>
    </source>
</evidence>
<keyword evidence="1" id="KW-0812">Transmembrane</keyword>
<feature type="transmembrane region" description="Helical" evidence="1">
    <location>
        <begin position="281"/>
        <end position="300"/>
    </location>
</feature>
<dbReference type="Proteomes" id="UP000294749">
    <property type="component" value="Unassembled WGS sequence"/>
</dbReference>
<feature type="transmembrane region" description="Helical" evidence="1">
    <location>
        <begin position="109"/>
        <end position="131"/>
    </location>
</feature>
<sequence>MNTRLKPRFTWIDNTRGLMIILVAMGHIIIDGSIDNTFNTIIRMPTFFMISGFLFKFKPKKVYLKHKSIHLLLPYFVYLIPILAVQMYFEDKTVMEYFGRLLLGGPFLYAWTGVFWFITCLFFTQQIFNLLNSLKVRILNLVMILMLILAYLDDFIFNFNIPWSLNICLYTCPLFFIGFLFKTLIKNKTLPALVSILILCILYFITTNIIPESYTNLKEANYGIPLLGIAISTLSAFCLISFFKSIPEFKLLAVIGKASMIIMYLHLPIRYLILHFQPNTNQWFILFISLLIPTALYYLLNRNKTSRLVLLGES</sequence>
<dbReference type="RefSeq" id="WP_133686184.1">
    <property type="nucleotide sequence ID" value="NZ_SOAY01000010.1"/>
</dbReference>
<dbReference type="InterPro" id="IPR002656">
    <property type="entry name" value="Acyl_transf_3_dom"/>
</dbReference>
<evidence type="ECO:0000313" key="3">
    <source>
        <dbReference type="EMBL" id="TDT46733.1"/>
    </source>
</evidence>
<feature type="transmembrane region" description="Helical" evidence="1">
    <location>
        <begin position="163"/>
        <end position="181"/>
    </location>
</feature>
<feature type="domain" description="Acyltransferase 3" evidence="2">
    <location>
        <begin position="10"/>
        <end position="293"/>
    </location>
</feature>
<evidence type="ECO:0000313" key="4">
    <source>
        <dbReference type="Proteomes" id="UP000294749"/>
    </source>
</evidence>
<accession>A0A4V3ERM6</accession>
<feature type="transmembrane region" description="Helical" evidence="1">
    <location>
        <begin position="40"/>
        <end position="57"/>
    </location>
</feature>
<feature type="transmembrane region" description="Helical" evidence="1">
    <location>
        <begin position="138"/>
        <end position="157"/>
    </location>
</feature>
<keyword evidence="3" id="KW-0808">Transferase</keyword>
<keyword evidence="1" id="KW-0472">Membrane</keyword>
<protein>
    <submittedName>
        <fullName evidence="3">Fucose 4-O-acetylase-like acetyltransferase</fullName>
    </submittedName>
</protein>
<feature type="transmembrane region" description="Helical" evidence="1">
    <location>
        <begin position="222"/>
        <end position="242"/>
    </location>
</feature>
<dbReference type="InterPro" id="IPR052734">
    <property type="entry name" value="Nod_factor_acetyltransferase"/>
</dbReference>
<reference evidence="3 4" key="1">
    <citation type="submission" date="2019-03" db="EMBL/GenBank/DDBJ databases">
        <title>Genomic Encyclopedia of Archaeal and Bacterial Type Strains, Phase II (KMG-II): from individual species to whole genera.</title>
        <authorList>
            <person name="Goeker M."/>
        </authorList>
    </citation>
    <scope>NUCLEOTIDE SEQUENCE [LARGE SCALE GENOMIC DNA]</scope>
    <source>
        <strain evidence="3 4">DSM 25233</strain>
    </source>
</reference>
<feature type="transmembrane region" description="Helical" evidence="1">
    <location>
        <begin position="16"/>
        <end position="34"/>
    </location>
</feature>
<dbReference type="Pfam" id="PF01757">
    <property type="entry name" value="Acyl_transf_3"/>
    <property type="match status" value="1"/>
</dbReference>
<gene>
    <name evidence="3" type="ORF">CLV90_0791</name>
</gene>
<organism evidence="3 4">
    <name type="scientific">Maribacter spongiicola</name>
    <dbReference type="NCBI Taxonomy" id="1206753"/>
    <lineage>
        <taxon>Bacteria</taxon>
        <taxon>Pseudomonadati</taxon>
        <taxon>Bacteroidota</taxon>
        <taxon>Flavobacteriia</taxon>
        <taxon>Flavobacteriales</taxon>
        <taxon>Flavobacteriaceae</taxon>
        <taxon>Maribacter</taxon>
    </lineage>
</organism>